<feature type="non-terminal residue" evidence="2">
    <location>
        <position position="1"/>
    </location>
</feature>
<keyword evidence="3" id="KW-1185">Reference proteome</keyword>
<evidence type="ECO:0000256" key="1">
    <source>
        <dbReference type="SAM" id="MobiDB-lite"/>
    </source>
</evidence>
<reference evidence="2 3" key="1">
    <citation type="submission" date="2024-03" db="EMBL/GenBank/DDBJ databases">
        <authorList>
            <person name="Gkanogiannis A."/>
            <person name="Becerra Lopez-Lavalle L."/>
        </authorList>
    </citation>
    <scope>NUCLEOTIDE SEQUENCE [LARGE SCALE GENOMIC DNA]</scope>
</reference>
<gene>
    <name evidence="2" type="ORF">CITCOLO1_LOCUS3541</name>
</gene>
<accession>A0ABP0XUN3</accession>
<name>A0ABP0XUN3_9ROSI</name>
<protein>
    <submittedName>
        <fullName evidence="2">Uncharacterized protein</fullName>
    </submittedName>
</protein>
<evidence type="ECO:0000313" key="2">
    <source>
        <dbReference type="EMBL" id="CAK9311869.1"/>
    </source>
</evidence>
<feature type="region of interest" description="Disordered" evidence="1">
    <location>
        <begin position="1"/>
        <end position="20"/>
    </location>
</feature>
<proteinExistence type="predicted"/>
<evidence type="ECO:0000313" key="3">
    <source>
        <dbReference type="Proteomes" id="UP001642487"/>
    </source>
</evidence>
<dbReference type="EMBL" id="OZ021744">
    <property type="protein sequence ID" value="CAK9311869.1"/>
    <property type="molecule type" value="Genomic_DNA"/>
</dbReference>
<feature type="compositionally biased region" description="Polar residues" evidence="1">
    <location>
        <begin position="1"/>
        <end position="12"/>
    </location>
</feature>
<organism evidence="2 3">
    <name type="scientific">Citrullus colocynthis</name>
    <name type="common">colocynth</name>
    <dbReference type="NCBI Taxonomy" id="252529"/>
    <lineage>
        <taxon>Eukaryota</taxon>
        <taxon>Viridiplantae</taxon>
        <taxon>Streptophyta</taxon>
        <taxon>Embryophyta</taxon>
        <taxon>Tracheophyta</taxon>
        <taxon>Spermatophyta</taxon>
        <taxon>Magnoliopsida</taxon>
        <taxon>eudicotyledons</taxon>
        <taxon>Gunneridae</taxon>
        <taxon>Pentapetalae</taxon>
        <taxon>rosids</taxon>
        <taxon>fabids</taxon>
        <taxon>Cucurbitales</taxon>
        <taxon>Cucurbitaceae</taxon>
        <taxon>Benincaseae</taxon>
        <taxon>Citrullus</taxon>
    </lineage>
</organism>
<dbReference type="Proteomes" id="UP001642487">
    <property type="component" value="Chromosome 10"/>
</dbReference>
<sequence>SSCPKTQPNNPTHKPKSFNEISEVDVRMQIADSITDGLRVVDVDLNSNFDYGEEDEDEMERGK</sequence>
<feature type="non-terminal residue" evidence="2">
    <location>
        <position position="63"/>
    </location>
</feature>